<dbReference type="PANTHER" id="PTHR45719:SF3">
    <property type="entry name" value="BETA-GLUCURONOSYLTRANSFERASE GLCAT14A"/>
    <property type="match status" value="1"/>
</dbReference>
<feature type="non-terminal residue" evidence="6">
    <location>
        <position position="1"/>
    </location>
</feature>
<dbReference type="InterPro" id="IPR044610">
    <property type="entry name" value="GLCAT14A/B/C"/>
</dbReference>
<evidence type="ECO:0000313" key="6">
    <source>
        <dbReference type="EMBL" id="RRT56952.1"/>
    </source>
</evidence>
<dbReference type="EMBL" id="AMZH03009394">
    <property type="protein sequence ID" value="RRT56952.1"/>
    <property type="molecule type" value="Genomic_DNA"/>
</dbReference>
<comment type="subcellular location">
    <subcellularLocation>
        <location evidence="1">Membrane</location>
        <topology evidence="1">Single-pass type II membrane protein</topology>
    </subcellularLocation>
</comment>
<name>A0A426YZ02_ENSVE</name>
<keyword evidence="2" id="KW-0328">Glycosyltransferase</keyword>
<dbReference type="GO" id="GO:0016020">
    <property type="term" value="C:membrane"/>
    <property type="evidence" value="ECO:0007669"/>
    <property type="project" value="UniProtKB-SubCell"/>
</dbReference>
<evidence type="ECO:0000256" key="2">
    <source>
        <dbReference type="ARBA" id="ARBA00022676"/>
    </source>
</evidence>
<dbReference type="Proteomes" id="UP000287651">
    <property type="component" value="Unassembled WGS sequence"/>
</dbReference>
<gene>
    <name evidence="6" type="ORF">B296_00044452</name>
</gene>
<dbReference type="InterPro" id="IPR003406">
    <property type="entry name" value="Glyco_trans_14"/>
</dbReference>
<dbReference type="AlphaFoldDB" id="A0A426YZ02"/>
<evidence type="ECO:0000256" key="1">
    <source>
        <dbReference type="ARBA" id="ARBA00004606"/>
    </source>
</evidence>
<keyword evidence="5" id="KW-0325">Glycoprotein</keyword>
<dbReference type="PANTHER" id="PTHR45719">
    <property type="entry name" value="GLYCOSYLTRANSFERASE"/>
    <property type="match status" value="1"/>
</dbReference>
<keyword evidence="4" id="KW-0472">Membrane</keyword>
<evidence type="ECO:0000256" key="3">
    <source>
        <dbReference type="ARBA" id="ARBA00022679"/>
    </source>
</evidence>
<evidence type="ECO:0000256" key="5">
    <source>
        <dbReference type="ARBA" id="ARBA00023180"/>
    </source>
</evidence>
<comment type="caution">
    <text evidence="6">The sequence shown here is derived from an EMBL/GenBank/DDBJ whole genome shotgun (WGS) entry which is preliminary data.</text>
</comment>
<proteinExistence type="predicted"/>
<evidence type="ECO:0000256" key="4">
    <source>
        <dbReference type="ARBA" id="ARBA00023136"/>
    </source>
</evidence>
<protein>
    <submittedName>
        <fullName evidence="6">Uncharacterized protein</fullName>
    </submittedName>
</protein>
<dbReference type="GO" id="GO:0015020">
    <property type="term" value="F:glucuronosyltransferase activity"/>
    <property type="evidence" value="ECO:0007669"/>
    <property type="project" value="InterPro"/>
</dbReference>
<sequence>PLSLLPSALLSHPSSPFAALYAPVFVESKLRPAPPSVRLNAASPRPPRLAYLISGTVGDGNMLKRVLLALYHPANRYVVHLDLEAPVEERQDLRDYIARHSLFTAVGNVRMITKANLVTYRGPTMVANTLHAAAILLREGGDWDWFINLSASDYPLVTQDGNCVSSFS</sequence>
<reference evidence="6 7" key="1">
    <citation type="journal article" date="2014" name="Agronomy (Basel)">
        <title>A Draft Genome Sequence for Ensete ventricosum, the Drought-Tolerant Tree Against Hunger.</title>
        <authorList>
            <person name="Harrison J."/>
            <person name="Moore K.A."/>
            <person name="Paszkiewicz K."/>
            <person name="Jones T."/>
            <person name="Grant M."/>
            <person name="Ambacheew D."/>
            <person name="Muzemil S."/>
            <person name="Studholme D.J."/>
        </authorList>
    </citation>
    <scope>NUCLEOTIDE SEQUENCE [LARGE SCALE GENOMIC DNA]</scope>
</reference>
<dbReference type="Pfam" id="PF02485">
    <property type="entry name" value="Branch"/>
    <property type="match status" value="1"/>
</dbReference>
<organism evidence="6 7">
    <name type="scientific">Ensete ventricosum</name>
    <name type="common">Abyssinian banana</name>
    <name type="synonym">Musa ensete</name>
    <dbReference type="NCBI Taxonomy" id="4639"/>
    <lineage>
        <taxon>Eukaryota</taxon>
        <taxon>Viridiplantae</taxon>
        <taxon>Streptophyta</taxon>
        <taxon>Embryophyta</taxon>
        <taxon>Tracheophyta</taxon>
        <taxon>Spermatophyta</taxon>
        <taxon>Magnoliopsida</taxon>
        <taxon>Liliopsida</taxon>
        <taxon>Zingiberales</taxon>
        <taxon>Musaceae</taxon>
        <taxon>Ensete</taxon>
    </lineage>
</organism>
<evidence type="ECO:0000313" key="7">
    <source>
        <dbReference type="Proteomes" id="UP000287651"/>
    </source>
</evidence>
<keyword evidence="3" id="KW-0808">Transferase</keyword>
<accession>A0A426YZ02</accession>